<sequence length="209" mass="22865">MAVTVDECFWLHFCALLWVIPAWCACGPKTKLFEGSPVGTMAAACGCHSVLSGIMLRRFHVCVASGTMCRRLCNCRVEGEERKELRERRGQESCWVSRRGGPCPPNPAPPLSGTLSLSHCRIVTDATSTQRCSGCRTATSATGMGHVCCCVPRGHTEWHSGVPTNSSRTPHMTPGTGRGVSSSWRTPWWSSSSFHVDGRLFLLLFLPIR</sequence>
<accession>Q4DEF4</accession>
<dbReference type="GeneID" id="3544024"/>
<proteinExistence type="predicted"/>
<dbReference type="Proteomes" id="UP000002296">
    <property type="component" value="Unassembled WGS sequence"/>
</dbReference>
<feature type="chain" id="PRO_5004236871" description="Secreted protein" evidence="2">
    <location>
        <begin position="27"/>
        <end position="209"/>
    </location>
</feature>
<dbReference type="KEGG" id="tcr:508677.60"/>
<gene>
    <name evidence="3" type="ORF">Tc00.1047053508677.60</name>
</gene>
<evidence type="ECO:0000256" key="1">
    <source>
        <dbReference type="SAM" id="MobiDB-lite"/>
    </source>
</evidence>
<evidence type="ECO:0000313" key="4">
    <source>
        <dbReference type="Proteomes" id="UP000002296"/>
    </source>
</evidence>
<evidence type="ECO:0008006" key="5">
    <source>
        <dbReference type="Google" id="ProtNLM"/>
    </source>
</evidence>
<organism evidence="3 4">
    <name type="scientific">Trypanosoma cruzi (strain CL Brener)</name>
    <dbReference type="NCBI Taxonomy" id="353153"/>
    <lineage>
        <taxon>Eukaryota</taxon>
        <taxon>Discoba</taxon>
        <taxon>Euglenozoa</taxon>
        <taxon>Kinetoplastea</taxon>
        <taxon>Metakinetoplastina</taxon>
        <taxon>Trypanosomatida</taxon>
        <taxon>Trypanosomatidae</taxon>
        <taxon>Trypanosoma</taxon>
        <taxon>Schizotrypanum</taxon>
    </lineage>
</organism>
<dbReference type="InParanoid" id="Q4DEF4"/>
<name>Q4DEF4_TRYCC</name>
<dbReference type="EMBL" id="AAHK01000575">
    <property type="protein sequence ID" value="EAN90902.1"/>
    <property type="molecule type" value="Genomic_DNA"/>
</dbReference>
<keyword evidence="4" id="KW-1185">Reference proteome</keyword>
<dbReference type="AlphaFoldDB" id="Q4DEF4"/>
<dbReference type="PaxDb" id="353153-Q4DEF4"/>
<reference evidence="3 4" key="1">
    <citation type="journal article" date="2005" name="Science">
        <title>The genome sequence of Trypanosoma cruzi, etiologic agent of Chagas disease.</title>
        <authorList>
            <person name="El-Sayed N.M."/>
            <person name="Myler P.J."/>
            <person name="Bartholomeu D.C."/>
            <person name="Nilsson D."/>
            <person name="Aggarwal G."/>
            <person name="Tran A.N."/>
            <person name="Ghedin E."/>
            <person name="Worthey E.A."/>
            <person name="Delcher A.L."/>
            <person name="Blandin G."/>
            <person name="Westenberger S.J."/>
            <person name="Caler E."/>
            <person name="Cerqueira G.C."/>
            <person name="Branche C."/>
            <person name="Haas B."/>
            <person name="Anupama A."/>
            <person name="Arner E."/>
            <person name="Aslund L."/>
            <person name="Attipoe P."/>
            <person name="Bontempi E."/>
            <person name="Bringaud F."/>
            <person name="Burton P."/>
            <person name="Cadag E."/>
            <person name="Campbell D.A."/>
            <person name="Carrington M."/>
            <person name="Crabtree J."/>
            <person name="Darban H."/>
            <person name="da Silveira J.F."/>
            <person name="de Jong P."/>
            <person name="Edwards K."/>
            <person name="Englund P.T."/>
            <person name="Fazelina G."/>
            <person name="Feldblyum T."/>
            <person name="Ferella M."/>
            <person name="Frasch A.C."/>
            <person name="Gull K."/>
            <person name="Horn D."/>
            <person name="Hou L."/>
            <person name="Huang Y."/>
            <person name="Kindlund E."/>
            <person name="Klingbeil M."/>
            <person name="Kluge S."/>
            <person name="Koo H."/>
            <person name="Lacerda D."/>
            <person name="Levin M.J."/>
            <person name="Lorenzi H."/>
            <person name="Louie T."/>
            <person name="Machado C.R."/>
            <person name="McCulloch R."/>
            <person name="McKenna A."/>
            <person name="Mizuno Y."/>
            <person name="Mottram J.C."/>
            <person name="Nelson S."/>
            <person name="Ochaya S."/>
            <person name="Osoegawa K."/>
            <person name="Pai G."/>
            <person name="Parsons M."/>
            <person name="Pentony M."/>
            <person name="Pettersson U."/>
            <person name="Pop M."/>
            <person name="Ramirez J.L."/>
            <person name="Rinta J."/>
            <person name="Robertson L."/>
            <person name="Salzberg S.L."/>
            <person name="Sanchez D.O."/>
            <person name="Seyler A."/>
            <person name="Sharma R."/>
            <person name="Shetty J."/>
            <person name="Simpson A.J."/>
            <person name="Sisk E."/>
            <person name="Tammi M.T."/>
            <person name="Tarleton R."/>
            <person name="Teixeira S."/>
            <person name="Van Aken S."/>
            <person name="Vogt C."/>
            <person name="Ward P.N."/>
            <person name="Wickstead B."/>
            <person name="Wortman J."/>
            <person name="White O."/>
            <person name="Fraser C.M."/>
            <person name="Stuart K.D."/>
            <person name="Andersson B."/>
        </authorList>
    </citation>
    <scope>NUCLEOTIDE SEQUENCE [LARGE SCALE GENOMIC DNA]</scope>
    <source>
        <strain evidence="3 4">CL Brener</strain>
    </source>
</reference>
<evidence type="ECO:0000313" key="3">
    <source>
        <dbReference type="EMBL" id="EAN90902.1"/>
    </source>
</evidence>
<comment type="caution">
    <text evidence="3">The sequence shown here is derived from an EMBL/GenBank/DDBJ whole genome shotgun (WGS) entry which is preliminary data.</text>
</comment>
<dbReference type="RefSeq" id="XP_812753.1">
    <property type="nucleotide sequence ID" value="XM_807660.1"/>
</dbReference>
<feature type="region of interest" description="Disordered" evidence="1">
    <location>
        <begin position="161"/>
        <end position="182"/>
    </location>
</feature>
<feature type="signal peptide" evidence="2">
    <location>
        <begin position="1"/>
        <end position="26"/>
    </location>
</feature>
<protein>
    <recommendedName>
        <fullName evidence="5">Secreted protein</fullName>
    </recommendedName>
</protein>
<evidence type="ECO:0000256" key="2">
    <source>
        <dbReference type="SAM" id="SignalP"/>
    </source>
</evidence>
<keyword evidence="2" id="KW-0732">Signal</keyword>